<evidence type="ECO:0000313" key="3">
    <source>
        <dbReference type="EMBL" id="SHJ62392.1"/>
    </source>
</evidence>
<dbReference type="SUPFAM" id="SSF69318">
    <property type="entry name" value="Integrin alpha N-terminal domain"/>
    <property type="match status" value="2"/>
</dbReference>
<evidence type="ECO:0000256" key="1">
    <source>
        <dbReference type="ARBA" id="ARBA00022729"/>
    </source>
</evidence>
<gene>
    <name evidence="3" type="ORF">SAMN04488508_11265</name>
</gene>
<dbReference type="PROSITE" id="PS51257">
    <property type="entry name" value="PROKAR_LIPOPROTEIN"/>
    <property type="match status" value="1"/>
</dbReference>
<dbReference type="InterPro" id="IPR027039">
    <property type="entry name" value="Crtac1"/>
</dbReference>
<sequence length="1085" mass="121609">MIKRVLILIAISLFSCKKTENKSTLFQKVSSEISGVTFQNTLQNTQNLNILDYLYFYNGGGVAVGDIDNDGWVDVFFTANQGENKLYKNKGNFEFEDITEQAGVAGQSDWNTGTVMADANGDGFLDIYVCAVVGIQGLEGGNELFINNGDGTFTEKGEQYRVNFKNYSTSTAFFDYDNDGDLDMYLLNHAVHTQHSFGKAAIRNQRDDRSGDKLLRNDGDVFVDVSESAGIFGGPNGYGLGIATADFNNDGYTDIYISNDFHEDDYYYLNNQNGTFSEVLKEKMGHTSRFSMGSDVADINHDGYIDIMTLDMIPKEEKVLKASAGDETVDMLEMRTNQLGYHYQYARNMLHINNEGKFFSETALLSGVAESDWSWSALFADYNQDGEQDIFISNGIPKRPNDLDYIRYISNDQIKEKITKTKLIDQEALDIMPPGIVQNMMFQGIGDIQFKDQSLGWLPKDTMISNGSAYADFDNDGDLDIVTNNSGTQATFYKNTVDTTSNYLKLKLQYKKSNLFGIGAKVISYHQGVPQYRQMYTSKGFQSSSEAMIHFGYGKTKYVDSLKIIWPDHTIQMAERIKTNQTLTIRLLNKRNTVDYKTIFPNSKGWFSKVDSIPGFDFEHRENNYVDFNGQKLIPYKVSDKGPATAVGDLNNDGKEDIFFGSSRNSPSQLFIQTNTGFEKVQTTIETDKIAEDVAAVITNLDDNKTNDLLVASSDGEVFGPSKRVLDRRYFYIDKGIQKTDFPELFNHTSVIQPGDPDNDGDQDLFVGGYVVPGDFGKIPSSYILKNEKGSFKKQEHELLESVGMVTDAIWTDFDGDNNKDLIVVGEWMSPTFFKNDNGKLVDATTSVSKTKLNGLWQSIEAFDIDDDGDLDYILGNWGLNTKFKASADTPLRMYYDDFDDNQKTETIVAIPREGKYYTALGLDELSAQLNFLRKKFTTYASFAGKTVDEIFDEEQLSNATLFEVHQLASGYLKNEGGTFTFVPFSNELQIAPITSMLTHDFDKDGKEEVLLAGNYFGVTPYHGRFDGFGGALLQKKGKILEANELHINLAQKAVVASNIINFANKEYLIITVNNGKAEIYAIHQ</sequence>
<evidence type="ECO:0000259" key="2">
    <source>
        <dbReference type="Pfam" id="PF07593"/>
    </source>
</evidence>
<organism evidence="3 4">
    <name type="scientific">Aquimarina spongiae</name>
    <dbReference type="NCBI Taxonomy" id="570521"/>
    <lineage>
        <taxon>Bacteria</taxon>
        <taxon>Pseudomonadati</taxon>
        <taxon>Bacteroidota</taxon>
        <taxon>Flavobacteriia</taxon>
        <taxon>Flavobacteriales</taxon>
        <taxon>Flavobacteriaceae</taxon>
        <taxon>Aquimarina</taxon>
    </lineage>
</organism>
<keyword evidence="1" id="KW-0732">Signal</keyword>
<name>A0A1M6KU22_9FLAO</name>
<dbReference type="InterPro" id="IPR028994">
    <property type="entry name" value="Integrin_alpha_N"/>
</dbReference>
<dbReference type="Gene3D" id="2.130.10.130">
    <property type="entry name" value="Integrin alpha, N-terminal"/>
    <property type="match status" value="3"/>
</dbReference>
<dbReference type="EMBL" id="FQYP01000012">
    <property type="protein sequence ID" value="SHJ62392.1"/>
    <property type="molecule type" value="Genomic_DNA"/>
</dbReference>
<evidence type="ECO:0000313" key="4">
    <source>
        <dbReference type="Proteomes" id="UP000184432"/>
    </source>
</evidence>
<dbReference type="PANTHER" id="PTHR16026:SF0">
    <property type="entry name" value="CARTILAGE ACIDIC PROTEIN 1"/>
    <property type="match status" value="1"/>
</dbReference>
<dbReference type="Pfam" id="PF13517">
    <property type="entry name" value="FG-GAP_3"/>
    <property type="match status" value="4"/>
</dbReference>
<accession>A0A1M6KU22</accession>
<protein>
    <submittedName>
        <fullName evidence="3">Repeat domain-containing protein</fullName>
    </submittedName>
</protein>
<dbReference type="STRING" id="570521.SAMN04488508_11265"/>
<dbReference type="OrthoDB" id="9816120at2"/>
<dbReference type="PANTHER" id="PTHR16026">
    <property type="entry name" value="CARTILAGE ACIDIC PROTEIN 1"/>
    <property type="match status" value="1"/>
</dbReference>
<dbReference type="Proteomes" id="UP000184432">
    <property type="component" value="Unassembled WGS sequence"/>
</dbReference>
<feature type="domain" description="ASPIC/UnbV" evidence="2">
    <location>
        <begin position="517"/>
        <end position="584"/>
    </location>
</feature>
<proteinExistence type="predicted"/>
<dbReference type="InterPro" id="IPR013517">
    <property type="entry name" value="FG-GAP"/>
</dbReference>
<dbReference type="AlphaFoldDB" id="A0A1M6KU22"/>
<reference evidence="4" key="1">
    <citation type="submission" date="2016-11" db="EMBL/GenBank/DDBJ databases">
        <authorList>
            <person name="Varghese N."/>
            <person name="Submissions S."/>
        </authorList>
    </citation>
    <scope>NUCLEOTIDE SEQUENCE [LARGE SCALE GENOMIC DNA]</scope>
    <source>
        <strain evidence="4">DSM 22623</strain>
    </source>
</reference>
<keyword evidence="4" id="KW-1185">Reference proteome</keyword>
<dbReference type="RefSeq" id="WP_073321340.1">
    <property type="nucleotide sequence ID" value="NZ_FQYP01000012.1"/>
</dbReference>
<dbReference type="InterPro" id="IPR011519">
    <property type="entry name" value="UnbV_ASPIC"/>
</dbReference>
<dbReference type="Pfam" id="PF07593">
    <property type="entry name" value="UnbV_ASPIC"/>
    <property type="match status" value="1"/>
</dbReference>